<feature type="transmembrane region" description="Helical" evidence="2">
    <location>
        <begin position="147"/>
        <end position="165"/>
    </location>
</feature>
<accession>A0ABW7RDN8</accession>
<organism evidence="3 4">
    <name type="scientific">Streptomyces celluloflavus</name>
    <dbReference type="NCBI Taxonomy" id="58344"/>
    <lineage>
        <taxon>Bacteria</taxon>
        <taxon>Bacillati</taxon>
        <taxon>Actinomycetota</taxon>
        <taxon>Actinomycetes</taxon>
        <taxon>Kitasatosporales</taxon>
        <taxon>Streptomycetaceae</taxon>
        <taxon>Streptomyces</taxon>
    </lineage>
</organism>
<feature type="transmembrane region" description="Helical" evidence="2">
    <location>
        <begin position="124"/>
        <end position="141"/>
    </location>
</feature>
<gene>
    <name evidence="3" type="ORF">ACH4GP_11800</name>
</gene>
<keyword evidence="2" id="KW-0472">Membrane</keyword>
<evidence type="ECO:0000313" key="4">
    <source>
        <dbReference type="Proteomes" id="UP001610990"/>
    </source>
</evidence>
<keyword evidence="2" id="KW-1133">Transmembrane helix</keyword>
<keyword evidence="4" id="KW-1185">Reference proteome</keyword>
<dbReference type="Pfam" id="PF13536">
    <property type="entry name" value="EmrE"/>
    <property type="match status" value="1"/>
</dbReference>
<reference evidence="3 4" key="1">
    <citation type="submission" date="2024-10" db="EMBL/GenBank/DDBJ databases">
        <title>The Natural Products Discovery Center: Release of the First 8490 Sequenced Strains for Exploring Actinobacteria Biosynthetic Diversity.</title>
        <authorList>
            <person name="Kalkreuter E."/>
            <person name="Kautsar S.A."/>
            <person name="Yang D."/>
            <person name="Bader C.D."/>
            <person name="Teijaro C.N."/>
            <person name="Fluegel L."/>
            <person name="Davis C.M."/>
            <person name="Simpson J.R."/>
            <person name="Lauterbach L."/>
            <person name="Steele A.D."/>
            <person name="Gui C."/>
            <person name="Meng S."/>
            <person name="Li G."/>
            <person name="Viehrig K."/>
            <person name="Ye F."/>
            <person name="Su P."/>
            <person name="Kiefer A.F."/>
            <person name="Nichols A."/>
            <person name="Cepeda A.J."/>
            <person name="Yan W."/>
            <person name="Fan B."/>
            <person name="Jiang Y."/>
            <person name="Adhikari A."/>
            <person name="Zheng C.-J."/>
            <person name="Schuster L."/>
            <person name="Cowan T.M."/>
            <person name="Smanski M.J."/>
            <person name="Chevrette M.G."/>
            <person name="De Carvalho L.P.S."/>
            <person name="Shen B."/>
        </authorList>
    </citation>
    <scope>NUCLEOTIDE SEQUENCE [LARGE SCALE GENOMIC DNA]</scope>
    <source>
        <strain evidence="3 4">NPDC018013</strain>
    </source>
</reference>
<proteinExistence type="predicted"/>
<feature type="transmembrane region" description="Helical" evidence="2">
    <location>
        <begin position="94"/>
        <end position="117"/>
    </location>
</feature>
<evidence type="ECO:0000313" key="3">
    <source>
        <dbReference type="EMBL" id="MFH8585069.1"/>
    </source>
</evidence>
<dbReference type="InterPro" id="IPR032713">
    <property type="entry name" value="EmrE"/>
</dbReference>
<feature type="region of interest" description="Disordered" evidence="1">
    <location>
        <begin position="300"/>
        <end position="323"/>
    </location>
</feature>
<dbReference type="RefSeq" id="WP_397672237.1">
    <property type="nucleotide sequence ID" value="NZ_JBIRGH010000006.1"/>
</dbReference>
<feature type="transmembrane region" description="Helical" evidence="2">
    <location>
        <begin position="213"/>
        <end position="233"/>
    </location>
</feature>
<evidence type="ECO:0000256" key="2">
    <source>
        <dbReference type="SAM" id="Phobius"/>
    </source>
</evidence>
<feature type="transmembrane region" description="Helical" evidence="2">
    <location>
        <begin position="185"/>
        <end position="207"/>
    </location>
</feature>
<comment type="caution">
    <text evidence="3">The sequence shown here is derived from an EMBL/GenBank/DDBJ whole genome shotgun (WGS) entry which is preliminary data.</text>
</comment>
<sequence>MAGPMALGVVAAACFATTFVLNRWMSVAGGSWMWSASLRYLFMVVPMVALVALRGGLPGVLRSLRARPAVWLVWSTVGFGLFYAPLTWAGEAGAGWLVASTWQLVIVAGIVIGALGGGRIPPRTLGVSALIVVGVALAQLQHARGTGLGTVLQVVLPVAVAAVAYPLGNRRLLGLDGLDGVQRTLAMTLGSLPLWLALAGTAAVTQGPPTDGQLVQCLAVALMSGVVATTLFFRATDRVRHHPAALGAVEATQAAEVPFTLLGEALVVGVAAPTAAGWAGLALIVLGLCAHALGRTPGGTAARRDDVAPACAPAPEVSGRPRR</sequence>
<dbReference type="EMBL" id="JBIRGH010000006">
    <property type="protein sequence ID" value="MFH8585069.1"/>
    <property type="molecule type" value="Genomic_DNA"/>
</dbReference>
<feature type="transmembrane region" description="Helical" evidence="2">
    <location>
        <begin position="69"/>
        <end position="88"/>
    </location>
</feature>
<keyword evidence="2" id="KW-0812">Transmembrane</keyword>
<feature type="transmembrane region" description="Helical" evidence="2">
    <location>
        <begin position="38"/>
        <end position="57"/>
    </location>
</feature>
<name>A0ABW7RDN8_9ACTN</name>
<protein>
    <submittedName>
        <fullName evidence="3">Multidrug resistance efflux transporter family protein</fullName>
    </submittedName>
</protein>
<evidence type="ECO:0000256" key="1">
    <source>
        <dbReference type="SAM" id="MobiDB-lite"/>
    </source>
</evidence>
<dbReference type="Proteomes" id="UP001610990">
    <property type="component" value="Unassembled WGS sequence"/>
</dbReference>